<evidence type="ECO:0000313" key="3">
    <source>
        <dbReference type="EMBL" id="GAA1921523.1"/>
    </source>
</evidence>
<protein>
    <recommendedName>
        <fullName evidence="2">Spore protein YkvP/CgeB glycosyl transferase-like domain-containing protein</fullName>
    </recommendedName>
</protein>
<dbReference type="InterPro" id="IPR055259">
    <property type="entry name" value="YkvP/CgeB_Glyco_trans-like"/>
</dbReference>
<sequence>MTSQTKPRLLFFRWAKPGLPGFLNRHLDEHVQTLEHFFEVRVVDRDCDYAAECDAFEPDLSVFESGVYAGERSIRNTSSHPEVPKLGFLHSDPYDLARAVFLSDMDRWGVDQFFTTSVAMAEYTPEIADRLFVWPNSVDPAVFHRYPVEKNIPVLITGSQERHYPWRNAVGRVLSRSFATMTMPHYGWGKAGGRTVFGQDYARLLSASVFVPACGSMSRDLVRKHLEIPASGACLIAEDTPALAAFGFVDMQNCVLGEADAIAEKLDILLADPQRLHGIVTAGHDLVHEFHVQSRRDQVLQWLQLQAVRGSADRIVQAGPAGSLFLAPVREPHPPFRAGGRDRENLAEGWRMLREQDTDGARREFLKCLNFYFIPEAVVGAAWTDLSAGDAEAARDWTTQALVDTFTDRSAPDPDPVLWAVHLRALLCSGEAEQAVAGALRFPGLRHPELDRMRSYLGAPVPENVPLRASVCPVPEQPAESWEAEILRQLRACGQPAAGLTPSGALFAPGGEAGAQTGTPPASPGTRRQPMAPAAVESRLRRALNRMLRRLRWRLRTGAVKRLRMKLSPLKQRLLTDEFSRTLTDNLRREGLDSAVFYGKPTDSGLQRALQRGLALNPSLPPLEFIPSANAPRASGNPDPSRTAAFVADAETAESDMDFLSECALVVIANTVSPGGYRILSGLGAGSWLVLLAHDPVRGTALLASRGRAGSKDGSGEGHPSRRTEGSLP</sequence>
<organism evidence="3 4">
    <name type="scientific">Arthrobacter gandavensis</name>
    <dbReference type="NCBI Taxonomy" id="169960"/>
    <lineage>
        <taxon>Bacteria</taxon>
        <taxon>Bacillati</taxon>
        <taxon>Actinomycetota</taxon>
        <taxon>Actinomycetes</taxon>
        <taxon>Micrococcales</taxon>
        <taxon>Micrococcaceae</taxon>
        <taxon>Arthrobacter</taxon>
    </lineage>
</organism>
<keyword evidence="4" id="KW-1185">Reference proteome</keyword>
<dbReference type="Pfam" id="PF13524">
    <property type="entry name" value="Glyco_trans_1_2"/>
    <property type="match status" value="1"/>
</dbReference>
<dbReference type="RefSeq" id="WP_152228678.1">
    <property type="nucleotide sequence ID" value="NZ_BAAALV010000007.1"/>
</dbReference>
<feature type="region of interest" description="Disordered" evidence="1">
    <location>
        <begin position="511"/>
        <end position="530"/>
    </location>
</feature>
<accession>A0ABN2PGU7</accession>
<proteinExistence type="predicted"/>
<feature type="domain" description="Spore protein YkvP/CgeB glycosyl transferase-like" evidence="2">
    <location>
        <begin position="187"/>
        <end position="298"/>
    </location>
</feature>
<name>A0ABN2PGU7_9MICC</name>
<feature type="region of interest" description="Disordered" evidence="1">
    <location>
        <begin position="705"/>
        <end position="729"/>
    </location>
</feature>
<evidence type="ECO:0000256" key="1">
    <source>
        <dbReference type="SAM" id="MobiDB-lite"/>
    </source>
</evidence>
<feature type="compositionally biased region" description="Basic and acidic residues" evidence="1">
    <location>
        <begin position="710"/>
        <end position="729"/>
    </location>
</feature>
<dbReference type="Proteomes" id="UP001500784">
    <property type="component" value="Unassembled WGS sequence"/>
</dbReference>
<comment type="caution">
    <text evidence="3">The sequence shown here is derived from an EMBL/GenBank/DDBJ whole genome shotgun (WGS) entry which is preliminary data.</text>
</comment>
<evidence type="ECO:0000259" key="2">
    <source>
        <dbReference type="Pfam" id="PF13524"/>
    </source>
</evidence>
<reference evidence="3 4" key="1">
    <citation type="journal article" date="2019" name="Int. J. Syst. Evol. Microbiol.">
        <title>The Global Catalogue of Microorganisms (GCM) 10K type strain sequencing project: providing services to taxonomists for standard genome sequencing and annotation.</title>
        <authorList>
            <consortium name="The Broad Institute Genomics Platform"/>
            <consortium name="The Broad Institute Genome Sequencing Center for Infectious Disease"/>
            <person name="Wu L."/>
            <person name="Ma J."/>
        </authorList>
    </citation>
    <scope>NUCLEOTIDE SEQUENCE [LARGE SCALE GENOMIC DNA]</scope>
    <source>
        <strain evidence="3 4">JCM 13316</strain>
    </source>
</reference>
<dbReference type="EMBL" id="BAAALV010000007">
    <property type="protein sequence ID" value="GAA1921523.1"/>
    <property type="molecule type" value="Genomic_DNA"/>
</dbReference>
<gene>
    <name evidence="3" type="ORF">GCM10009688_28170</name>
</gene>
<evidence type="ECO:0000313" key="4">
    <source>
        <dbReference type="Proteomes" id="UP001500784"/>
    </source>
</evidence>